<feature type="domain" description="YCII-related" evidence="2">
    <location>
        <begin position="1"/>
        <end position="111"/>
    </location>
</feature>
<name>A0A919RL92_9ACTN</name>
<keyword evidence="4" id="KW-1185">Reference proteome</keyword>
<protein>
    <recommendedName>
        <fullName evidence="2">YCII-related domain-containing protein</fullName>
    </recommendedName>
</protein>
<dbReference type="InterPro" id="IPR011008">
    <property type="entry name" value="Dimeric_a/b-barrel"/>
</dbReference>
<accession>A0A919RL92</accession>
<dbReference type="PANTHER" id="PTHR35174:SF3">
    <property type="entry name" value="BLL7171 PROTEIN"/>
    <property type="match status" value="1"/>
</dbReference>
<dbReference type="InterPro" id="IPR005545">
    <property type="entry name" value="YCII"/>
</dbReference>
<gene>
    <name evidence="3" type="ORF">Ssi02_61180</name>
</gene>
<comment type="similarity">
    <text evidence="1">Belongs to the YciI family.</text>
</comment>
<dbReference type="Gene3D" id="3.30.70.1060">
    <property type="entry name" value="Dimeric alpha+beta barrel"/>
    <property type="match status" value="1"/>
</dbReference>
<evidence type="ECO:0000313" key="3">
    <source>
        <dbReference type="EMBL" id="GII95887.1"/>
    </source>
</evidence>
<evidence type="ECO:0000259" key="2">
    <source>
        <dbReference type="Pfam" id="PF03795"/>
    </source>
</evidence>
<dbReference type="RefSeq" id="WP_204030923.1">
    <property type="nucleotide sequence ID" value="NZ_BOOW01000039.1"/>
</dbReference>
<dbReference type="SUPFAM" id="SSF54909">
    <property type="entry name" value="Dimeric alpha+beta barrel"/>
    <property type="match status" value="1"/>
</dbReference>
<evidence type="ECO:0000256" key="1">
    <source>
        <dbReference type="ARBA" id="ARBA00007689"/>
    </source>
</evidence>
<reference evidence="3" key="1">
    <citation type="submission" date="2021-01" db="EMBL/GenBank/DDBJ databases">
        <title>Whole genome shotgun sequence of Sinosporangium siamense NBRC 109515.</title>
        <authorList>
            <person name="Komaki H."/>
            <person name="Tamura T."/>
        </authorList>
    </citation>
    <scope>NUCLEOTIDE SEQUENCE</scope>
    <source>
        <strain evidence="3">NBRC 109515</strain>
    </source>
</reference>
<comment type="caution">
    <text evidence="3">The sequence shown here is derived from an EMBL/GenBank/DDBJ whole genome shotgun (WGS) entry which is preliminary data.</text>
</comment>
<proteinExistence type="inferred from homology"/>
<dbReference type="AlphaFoldDB" id="A0A919RL92"/>
<dbReference type="Pfam" id="PF03795">
    <property type="entry name" value="YCII"/>
    <property type="match status" value="1"/>
</dbReference>
<dbReference type="Proteomes" id="UP000606172">
    <property type="component" value="Unassembled WGS sequence"/>
</dbReference>
<organism evidence="3 4">
    <name type="scientific">Sinosporangium siamense</name>
    <dbReference type="NCBI Taxonomy" id="1367973"/>
    <lineage>
        <taxon>Bacteria</taxon>
        <taxon>Bacillati</taxon>
        <taxon>Actinomycetota</taxon>
        <taxon>Actinomycetes</taxon>
        <taxon>Streptosporangiales</taxon>
        <taxon>Streptosporangiaceae</taxon>
        <taxon>Sinosporangium</taxon>
    </lineage>
</organism>
<sequence length="115" mass="12620">MKYMLMMYVEEKARQDVGPEQARRAAEDHAAYAAMLTERGVLIDARAFAPSAATLVVRGNDAATAERTPGPFAETPEQFGGYYLVHARDLDQAIEFAKACPEDIVEVRPIVDATC</sequence>
<dbReference type="PANTHER" id="PTHR35174">
    <property type="entry name" value="BLL7171 PROTEIN-RELATED"/>
    <property type="match status" value="1"/>
</dbReference>
<evidence type="ECO:0000313" key="4">
    <source>
        <dbReference type="Proteomes" id="UP000606172"/>
    </source>
</evidence>
<dbReference type="EMBL" id="BOOW01000039">
    <property type="protein sequence ID" value="GII95887.1"/>
    <property type="molecule type" value="Genomic_DNA"/>
</dbReference>